<name>A0A154P6A9_DUFNO</name>
<keyword evidence="6" id="KW-1185">Reference proteome</keyword>
<dbReference type="EMBL" id="KQ434810">
    <property type="protein sequence ID" value="KZC06738.1"/>
    <property type="molecule type" value="Genomic_DNA"/>
</dbReference>
<keyword evidence="3" id="KW-0687">Ribonucleoprotein</keyword>
<dbReference type="InterPro" id="IPR016095">
    <property type="entry name" value="Ribosomal_uL1_3-a/b-sand"/>
</dbReference>
<dbReference type="PANTHER" id="PTHR36427">
    <property type="entry name" value="54S RIBOSOMAL PROTEIN L1, MITOCHONDRIAL"/>
    <property type="match status" value="1"/>
</dbReference>
<dbReference type="OrthoDB" id="1747252at2759"/>
<evidence type="ECO:0000256" key="2">
    <source>
        <dbReference type="ARBA" id="ARBA00022980"/>
    </source>
</evidence>
<evidence type="ECO:0000256" key="1">
    <source>
        <dbReference type="ARBA" id="ARBA00010531"/>
    </source>
</evidence>
<sequence>MINEFSNFVVWFLSCDQQRSVIMSAVQLDYSILFHNFYLLFVGWLINSFRSTYSHIAGCNVYSCLFVQSRNYAARKGTREKARKKKVKAAVQKVGFVPANKFKKDAEKEIKRVSPFIMLHDFWRRKHVDNVWLIKYHRRPVFSLQEAIEFHRETHHPTVFNLPNAHINALIELNLHYDKKKYLDKISRIVEVPHPFALQEDRTILAFCKTANAHDAAVKAGANFVGGVELIKQIQVIFYLIYCTLSNNIGQLVKKFKDGIGYSLVQDNTYKAYGIIDFPFGTLNMDLRHLQENFSAVINDVQSVKPKSDASFIQRVRITSLPSREKFKIDFEQYLPKEAQKAIEDDEEEQDSKSGVIALQ</sequence>
<feature type="region of interest" description="Disordered" evidence="4">
    <location>
        <begin position="340"/>
        <end position="360"/>
    </location>
</feature>
<evidence type="ECO:0000313" key="6">
    <source>
        <dbReference type="Proteomes" id="UP000076502"/>
    </source>
</evidence>
<dbReference type="Gene3D" id="3.40.50.790">
    <property type="match status" value="2"/>
</dbReference>
<reference evidence="5 6" key="1">
    <citation type="submission" date="2015-07" db="EMBL/GenBank/DDBJ databases">
        <title>The genome of Dufourea novaeangliae.</title>
        <authorList>
            <person name="Pan H."/>
            <person name="Kapheim K."/>
        </authorList>
    </citation>
    <scope>NUCLEOTIDE SEQUENCE [LARGE SCALE GENOMIC DNA]</scope>
    <source>
        <strain evidence="5">0120121106</strain>
        <tissue evidence="5">Whole body</tissue>
    </source>
</reference>
<proteinExistence type="inferred from homology"/>
<dbReference type="Gene3D" id="3.30.190.20">
    <property type="match status" value="2"/>
</dbReference>
<dbReference type="STRING" id="178035.A0A154P6A9"/>
<evidence type="ECO:0000256" key="3">
    <source>
        <dbReference type="ARBA" id="ARBA00023274"/>
    </source>
</evidence>
<comment type="similarity">
    <text evidence="1">Belongs to the universal ribosomal protein uL1 family.</text>
</comment>
<dbReference type="GO" id="GO:0005840">
    <property type="term" value="C:ribosome"/>
    <property type="evidence" value="ECO:0007669"/>
    <property type="project" value="UniProtKB-KW"/>
</dbReference>
<dbReference type="AlphaFoldDB" id="A0A154P6A9"/>
<dbReference type="InterPro" id="IPR023674">
    <property type="entry name" value="Ribosomal_uL1-like"/>
</dbReference>
<protein>
    <submittedName>
        <fullName evidence="5">39S ribosomal protein L1, mitochondrial</fullName>
    </submittedName>
</protein>
<evidence type="ECO:0000313" key="5">
    <source>
        <dbReference type="EMBL" id="KZC06738.1"/>
    </source>
</evidence>
<dbReference type="SUPFAM" id="SSF56808">
    <property type="entry name" value="Ribosomal protein L1"/>
    <property type="match status" value="1"/>
</dbReference>
<gene>
    <name evidence="5" type="ORF">WN55_07289</name>
</gene>
<organism evidence="5 6">
    <name type="scientific">Dufourea novaeangliae</name>
    <name type="common">Sweat bee</name>
    <dbReference type="NCBI Taxonomy" id="178035"/>
    <lineage>
        <taxon>Eukaryota</taxon>
        <taxon>Metazoa</taxon>
        <taxon>Ecdysozoa</taxon>
        <taxon>Arthropoda</taxon>
        <taxon>Hexapoda</taxon>
        <taxon>Insecta</taxon>
        <taxon>Pterygota</taxon>
        <taxon>Neoptera</taxon>
        <taxon>Endopterygota</taxon>
        <taxon>Hymenoptera</taxon>
        <taxon>Apocrita</taxon>
        <taxon>Aculeata</taxon>
        <taxon>Apoidea</taxon>
        <taxon>Anthophila</taxon>
        <taxon>Halictidae</taxon>
        <taxon>Rophitinae</taxon>
        <taxon>Dufourea</taxon>
    </lineage>
</organism>
<keyword evidence="2 5" id="KW-0689">Ribosomal protein</keyword>
<accession>A0A154P6A9</accession>
<evidence type="ECO:0000256" key="4">
    <source>
        <dbReference type="SAM" id="MobiDB-lite"/>
    </source>
</evidence>
<dbReference type="PANTHER" id="PTHR36427:SF3">
    <property type="entry name" value="LARGE RIBOSOMAL SUBUNIT PROTEIN UL1M"/>
    <property type="match status" value="1"/>
</dbReference>
<dbReference type="GO" id="GO:1990904">
    <property type="term" value="C:ribonucleoprotein complex"/>
    <property type="evidence" value="ECO:0007669"/>
    <property type="project" value="UniProtKB-KW"/>
</dbReference>
<dbReference type="Proteomes" id="UP000076502">
    <property type="component" value="Unassembled WGS sequence"/>
</dbReference>